<dbReference type="RefSeq" id="XP_015179054.1">
    <property type="nucleotide sequence ID" value="XM_015323568.1"/>
</dbReference>
<dbReference type="Proteomes" id="UP000694924">
    <property type="component" value="Unplaced"/>
</dbReference>
<dbReference type="Gene3D" id="1.10.238.20">
    <property type="entry name" value="Pheromone/general odorant binding protein domain"/>
    <property type="match status" value="1"/>
</dbReference>
<protein>
    <submittedName>
        <fullName evidence="4">General odorant-binding protein 56d-like</fullName>
    </submittedName>
</protein>
<dbReference type="CDD" id="cd23992">
    <property type="entry name" value="PBP_GOBP"/>
    <property type="match status" value="1"/>
</dbReference>
<evidence type="ECO:0000313" key="3">
    <source>
        <dbReference type="Proteomes" id="UP000694924"/>
    </source>
</evidence>
<keyword evidence="1 2" id="KW-0732">Signal</keyword>
<dbReference type="PANTHER" id="PTHR11857">
    <property type="entry name" value="ODORANT BINDING PROTEIN-RELATED"/>
    <property type="match status" value="1"/>
</dbReference>
<feature type="chain" id="PRO_5046371477" evidence="2">
    <location>
        <begin position="24"/>
        <end position="150"/>
    </location>
</feature>
<evidence type="ECO:0000256" key="2">
    <source>
        <dbReference type="SAM" id="SignalP"/>
    </source>
</evidence>
<feature type="signal peptide" evidence="2">
    <location>
        <begin position="1"/>
        <end position="23"/>
    </location>
</feature>
<proteinExistence type="predicted"/>
<evidence type="ECO:0000313" key="4">
    <source>
        <dbReference type="RefSeq" id="XP_015179054.1"/>
    </source>
</evidence>
<dbReference type="InterPro" id="IPR006170">
    <property type="entry name" value="PBP/GOBP"/>
</dbReference>
<dbReference type="SMART" id="SM00708">
    <property type="entry name" value="PhBP"/>
    <property type="match status" value="1"/>
</dbReference>
<dbReference type="InterPro" id="IPR036728">
    <property type="entry name" value="PBP_GOBP_sf"/>
</dbReference>
<sequence length="150" mass="17396">MKINVRLIVVCTILLALLIRTKADIKRECRKQSMVSWASLKKLKAGNFDQDDDPRLKCYLRCFMMKNGILDNNDHWMDVNKVIQQLPRFIQQSSWEIFRRCKSLPGDDFCDKAFQVARCYVKLQPSIAIVREAICAVFMVISSNCVQCSL</sequence>
<evidence type="ECO:0000256" key="1">
    <source>
        <dbReference type="ARBA" id="ARBA00022729"/>
    </source>
</evidence>
<dbReference type="SUPFAM" id="SSF47565">
    <property type="entry name" value="Insect pheromone/odorant-binding proteins"/>
    <property type="match status" value="1"/>
</dbReference>
<gene>
    <name evidence="4" type="primary">LOC107067767</name>
</gene>
<name>A0ABM1IFR7_POLDO</name>
<accession>A0ABM1IFR7</accession>
<dbReference type="Pfam" id="PF01395">
    <property type="entry name" value="PBP_GOBP"/>
    <property type="match status" value="1"/>
</dbReference>
<organism evidence="3 4">
    <name type="scientific">Polistes dominula</name>
    <name type="common">European paper wasp</name>
    <name type="synonym">Vespa dominula</name>
    <dbReference type="NCBI Taxonomy" id="743375"/>
    <lineage>
        <taxon>Eukaryota</taxon>
        <taxon>Metazoa</taxon>
        <taxon>Ecdysozoa</taxon>
        <taxon>Arthropoda</taxon>
        <taxon>Hexapoda</taxon>
        <taxon>Insecta</taxon>
        <taxon>Pterygota</taxon>
        <taxon>Neoptera</taxon>
        <taxon>Endopterygota</taxon>
        <taxon>Hymenoptera</taxon>
        <taxon>Apocrita</taxon>
        <taxon>Aculeata</taxon>
        <taxon>Vespoidea</taxon>
        <taxon>Vespidae</taxon>
        <taxon>Polistinae</taxon>
        <taxon>Polistini</taxon>
        <taxon>Polistes</taxon>
    </lineage>
</organism>
<dbReference type="GeneID" id="107067767"/>
<reference evidence="4" key="1">
    <citation type="submission" date="2025-08" db="UniProtKB">
        <authorList>
            <consortium name="RefSeq"/>
        </authorList>
    </citation>
    <scope>IDENTIFICATION</scope>
    <source>
        <tissue evidence="4">Whole body</tissue>
    </source>
</reference>
<keyword evidence="3" id="KW-1185">Reference proteome</keyword>